<dbReference type="Proteomes" id="UP000887116">
    <property type="component" value="Unassembled WGS sequence"/>
</dbReference>
<keyword evidence="2" id="KW-1185">Reference proteome</keyword>
<evidence type="ECO:0000313" key="2">
    <source>
        <dbReference type="Proteomes" id="UP000887116"/>
    </source>
</evidence>
<dbReference type="EMBL" id="BMAO01037475">
    <property type="protein sequence ID" value="GFR17974.1"/>
    <property type="molecule type" value="Genomic_DNA"/>
</dbReference>
<reference evidence="1" key="1">
    <citation type="submission" date="2020-07" db="EMBL/GenBank/DDBJ databases">
        <title>Multicomponent nature underlies the extraordinary mechanical properties of spider dragline silk.</title>
        <authorList>
            <person name="Kono N."/>
            <person name="Nakamura H."/>
            <person name="Mori M."/>
            <person name="Yoshida Y."/>
            <person name="Ohtoshi R."/>
            <person name="Malay A.D."/>
            <person name="Moran D.A.P."/>
            <person name="Tomita M."/>
            <person name="Numata K."/>
            <person name="Arakawa K."/>
        </authorList>
    </citation>
    <scope>NUCLEOTIDE SEQUENCE</scope>
</reference>
<evidence type="ECO:0000313" key="1">
    <source>
        <dbReference type="EMBL" id="GFR17974.1"/>
    </source>
</evidence>
<name>A0A8X6I9K8_TRICU</name>
<organism evidence="1 2">
    <name type="scientific">Trichonephila clavata</name>
    <name type="common">Joro spider</name>
    <name type="synonym">Nephila clavata</name>
    <dbReference type="NCBI Taxonomy" id="2740835"/>
    <lineage>
        <taxon>Eukaryota</taxon>
        <taxon>Metazoa</taxon>
        <taxon>Ecdysozoa</taxon>
        <taxon>Arthropoda</taxon>
        <taxon>Chelicerata</taxon>
        <taxon>Arachnida</taxon>
        <taxon>Araneae</taxon>
        <taxon>Araneomorphae</taxon>
        <taxon>Entelegynae</taxon>
        <taxon>Araneoidea</taxon>
        <taxon>Nephilidae</taxon>
        <taxon>Trichonephila</taxon>
    </lineage>
</organism>
<dbReference type="AlphaFoldDB" id="A0A8X6I9K8"/>
<accession>A0A8X6I9K8</accession>
<protein>
    <submittedName>
        <fullName evidence="1">Uncharacterized protein</fullName>
    </submittedName>
</protein>
<proteinExistence type="predicted"/>
<sequence length="128" mass="14678">MGGTKRQHVSDVRVFPPLDIVFSWQRRSQCSIGAEPGSVKNVYARTEEKEHLNSIRFLFSFFTEKKSLQKRAQILNTSLGSSTEGIFINDRITIIRFLVLRAPKLRNDTKSMNRACAIASQPHLLSRW</sequence>
<dbReference type="OrthoDB" id="10442384at2759"/>
<gene>
    <name evidence="1" type="ORF">TNCT_181471</name>
</gene>
<comment type="caution">
    <text evidence="1">The sequence shown here is derived from an EMBL/GenBank/DDBJ whole genome shotgun (WGS) entry which is preliminary data.</text>
</comment>